<dbReference type="RefSeq" id="WP_226937767.1">
    <property type="nucleotide sequence ID" value="NZ_JACDXX010000045.1"/>
</dbReference>
<comment type="caution">
    <text evidence="1">The sequence shown here is derived from an EMBL/GenBank/DDBJ whole genome shotgun (WGS) entry which is preliminary data.</text>
</comment>
<protein>
    <submittedName>
        <fullName evidence="1">Uncharacterized protein</fullName>
    </submittedName>
</protein>
<accession>A0ABS8CSG7</accession>
<dbReference type="Proteomes" id="UP001198571">
    <property type="component" value="Unassembled WGS sequence"/>
</dbReference>
<evidence type="ECO:0000313" key="1">
    <source>
        <dbReference type="EMBL" id="MCB5412345.1"/>
    </source>
</evidence>
<evidence type="ECO:0000313" key="2">
    <source>
        <dbReference type="Proteomes" id="UP001198571"/>
    </source>
</evidence>
<keyword evidence="2" id="KW-1185">Reference proteome</keyword>
<organism evidence="1 2">
    <name type="scientific">Pseudogemmobacter faecipullorum</name>
    <dbReference type="NCBI Taxonomy" id="2755041"/>
    <lineage>
        <taxon>Bacteria</taxon>
        <taxon>Pseudomonadati</taxon>
        <taxon>Pseudomonadota</taxon>
        <taxon>Alphaproteobacteria</taxon>
        <taxon>Rhodobacterales</taxon>
        <taxon>Paracoccaceae</taxon>
        <taxon>Pseudogemmobacter</taxon>
    </lineage>
</organism>
<dbReference type="EMBL" id="JACDXX010000045">
    <property type="protein sequence ID" value="MCB5412345.1"/>
    <property type="molecule type" value="Genomic_DNA"/>
</dbReference>
<sequence>MALTFPYPLAFLSDVLRAGDVSFDMRRNDEMSGSGSGQFWAAELAPPLWQVTMSLAARRPEQAREIDAKIRALGIGRQTLLFTDPTYAPASRIDPGGSASIGSISADRTRISLAGLLPDYVATIGDRISVSLGAGRYWTAELAEGGRVSGLLCMADWVHAS</sequence>
<gene>
    <name evidence="1" type="ORF">H0485_20465</name>
</gene>
<reference evidence="1 2" key="1">
    <citation type="submission" date="2020-07" db="EMBL/GenBank/DDBJ databases">
        <title>Pseudogemmobacter sp. nov., isolated from poultry manure in Taiwan.</title>
        <authorList>
            <person name="Lin S.-Y."/>
            <person name="Tang Y.-S."/>
            <person name="Young C.-C."/>
        </authorList>
    </citation>
    <scope>NUCLEOTIDE SEQUENCE [LARGE SCALE GENOMIC DNA]</scope>
    <source>
        <strain evidence="1 2">CC-YST710</strain>
    </source>
</reference>
<name>A0ABS8CSG7_9RHOB</name>
<proteinExistence type="predicted"/>